<dbReference type="RefSeq" id="WP_124946088.1">
    <property type="nucleotide sequence ID" value="NZ_BHVT01000024.1"/>
</dbReference>
<comment type="similarity">
    <text evidence="1">Belongs to the DprA/Smf family.</text>
</comment>
<dbReference type="EMBL" id="SMCO01000028">
    <property type="protein sequence ID" value="TCV80247.1"/>
    <property type="molecule type" value="Genomic_DNA"/>
</dbReference>
<gene>
    <name evidence="4" type="ORF">EDC63_1283</name>
</gene>
<reference evidence="4 5" key="1">
    <citation type="submission" date="2019-03" db="EMBL/GenBank/DDBJ databases">
        <title>Genomic Encyclopedia of Type Strains, Phase IV (KMG-IV): sequencing the most valuable type-strain genomes for metagenomic binning, comparative biology and taxonomic classification.</title>
        <authorList>
            <person name="Goeker M."/>
        </authorList>
    </citation>
    <scope>NUCLEOTIDE SEQUENCE [LARGE SCALE GENOMIC DNA]</scope>
    <source>
        <strain evidence="4 5">DSM 100309</strain>
    </source>
</reference>
<dbReference type="NCBIfam" id="TIGR00732">
    <property type="entry name" value="dprA"/>
    <property type="match status" value="1"/>
</dbReference>
<accession>A0A4R3XSH7</accession>
<evidence type="ECO:0000256" key="1">
    <source>
        <dbReference type="ARBA" id="ARBA00006525"/>
    </source>
</evidence>
<keyword evidence="5" id="KW-1185">Reference proteome</keyword>
<dbReference type="PANTHER" id="PTHR43022">
    <property type="entry name" value="PROTEIN SMF"/>
    <property type="match status" value="1"/>
</dbReference>
<organism evidence="4 5">
    <name type="scientific">Sulfurirhabdus autotrophica</name>
    <dbReference type="NCBI Taxonomy" id="1706046"/>
    <lineage>
        <taxon>Bacteria</taxon>
        <taxon>Pseudomonadati</taxon>
        <taxon>Pseudomonadota</taxon>
        <taxon>Betaproteobacteria</taxon>
        <taxon>Nitrosomonadales</taxon>
        <taxon>Sulfuricellaceae</taxon>
        <taxon>Sulfurirhabdus</taxon>
    </lineage>
</organism>
<dbReference type="Gene3D" id="1.10.10.10">
    <property type="entry name" value="Winged helix-like DNA-binding domain superfamily/Winged helix DNA-binding domain"/>
    <property type="match status" value="1"/>
</dbReference>
<dbReference type="OrthoDB" id="9785707at2"/>
<dbReference type="InterPro" id="IPR003488">
    <property type="entry name" value="DprA"/>
</dbReference>
<dbReference type="SUPFAM" id="SSF102405">
    <property type="entry name" value="MCP/YpsA-like"/>
    <property type="match status" value="1"/>
</dbReference>
<name>A0A4R3XSH7_9PROT</name>
<dbReference type="InterPro" id="IPR010994">
    <property type="entry name" value="RuvA_2-like"/>
</dbReference>
<dbReference type="AlphaFoldDB" id="A0A4R3XSH7"/>
<dbReference type="Pfam" id="PF02481">
    <property type="entry name" value="DNA_processg_A"/>
    <property type="match status" value="1"/>
</dbReference>
<evidence type="ECO:0000259" key="2">
    <source>
        <dbReference type="Pfam" id="PF02481"/>
    </source>
</evidence>
<dbReference type="PANTHER" id="PTHR43022:SF1">
    <property type="entry name" value="PROTEIN SMF"/>
    <property type="match status" value="1"/>
</dbReference>
<sequence>MTTPTNTQHWIALSLIPGLGNASLRKLLQAFGEPERVFATDYHALKLHVKEAVARAISNGIDLASITSTTDWLQEPNNHVVTFSDADYPESILQITDPPPLFYLKGQRALLNQASFAIVGSRNATPQGLKNAEAFAQTLSNSGYCIVSGLALGIDAAAHHGGLNGVSGSLAVVGTGLDIVYPARNRALAHQLAANGAILSEYPLGTPAIAGNFPKRNRLISGLTHGCLVVEAALQSGSLITAKLAAEQGKEVFAIPGSIHSPLSKGCHSLIKQGAKLVESAQDILEELGQVPLKETCHSTIQQTETDDHPLMKSLGFESTDIDTLANRSGLTTDRVCAMLLELELEGRVASLPGGQYQRIS</sequence>
<dbReference type="InterPro" id="IPR057666">
    <property type="entry name" value="DrpA_SLOG"/>
</dbReference>
<dbReference type="InterPro" id="IPR041614">
    <property type="entry name" value="DprA_WH"/>
</dbReference>
<evidence type="ECO:0000313" key="5">
    <source>
        <dbReference type="Proteomes" id="UP000295367"/>
    </source>
</evidence>
<feature type="domain" description="DprA winged helix" evidence="3">
    <location>
        <begin position="302"/>
        <end position="355"/>
    </location>
</feature>
<evidence type="ECO:0000313" key="4">
    <source>
        <dbReference type="EMBL" id="TCV80247.1"/>
    </source>
</evidence>
<dbReference type="GO" id="GO:0009294">
    <property type="term" value="P:DNA-mediated transformation"/>
    <property type="evidence" value="ECO:0007669"/>
    <property type="project" value="InterPro"/>
</dbReference>
<evidence type="ECO:0000259" key="3">
    <source>
        <dbReference type="Pfam" id="PF17782"/>
    </source>
</evidence>
<dbReference type="Pfam" id="PF17782">
    <property type="entry name" value="WHD_DprA"/>
    <property type="match status" value="1"/>
</dbReference>
<dbReference type="SUPFAM" id="SSF47781">
    <property type="entry name" value="RuvA domain 2-like"/>
    <property type="match status" value="1"/>
</dbReference>
<dbReference type="InterPro" id="IPR036388">
    <property type="entry name" value="WH-like_DNA-bd_sf"/>
</dbReference>
<dbReference type="Proteomes" id="UP000295367">
    <property type="component" value="Unassembled WGS sequence"/>
</dbReference>
<comment type="caution">
    <text evidence="4">The sequence shown here is derived from an EMBL/GenBank/DDBJ whole genome shotgun (WGS) entry which is preliminary data.</text>
</comment>
<dbReference type="Gene3D" id="3.40.50.450">
    <property type="match status" value="1"/>
</dbReference>
<protein>
    <submittedName>
        <fullName evidence="4">DNA protecting protein DprA</fullName>
    </submittedName>
</protein>
<proteinExistence type="inferred from homology"/>
<feature type="domain" description="Smf/DprA SLOG" evidence="2">
    <location>
        <begin position="80"/>
        <end position="288"/>
    </location>
</feature>